<keyword evidence="4" id="KW-0539">Nucleus</keyword>
<protein>
    <recommendedName>
        <fullName evidence="6">BZIP domain-containing protein</fullName>
    </recommendedName>
</protein>
<evidence type="ECO:0000256" key="4">
    <source>
        <dbReference type="ARBA" id="ARBA00023242"/>
    </source>
</evidence>
<dbReference type="GO" id="GO:0045893">
    <property type="term" value="P:positive regulation of DNA-templated transcription"/>
    <property type="evidence" value="ECO:0007669"/>
    <property type="project" value="TreeGrafter"/>
</dbReference>
<feature type="domain" description="BZIP" evidence="6">
    <location>
        <begin position="72"/>
        <end position="125"/>
    </location>
</feature>
<dbReference type="PANTHER" id="PTHR45764">
    <property type="entry name" value="BZIP TRANSCRIPTION FACTOR 44"/>
    <property type="match status" value="1"/>
</dbReference>
<dbReference type="PROSITE" id="PS00036">
    <property type="entry name" value="BZIP_BASIC"/>
    <property type="match status" value="1"/>
</dbReference>
<evidence type="ECO:0000259" key="6">
    <source>
        <dbReference type="PROSITE" id="PS50217"/>
    </source>
</evidence>
<dbReference type="Pfam" id="PF00170">
    <property type="entry name" value="bZIP_1"/>
    <property type="match status" value="1"/>
</dbReference>
<accession>A0AAD8TFP4</accession>
<evidence type="ECO:0000313" key="7">
    <source>
        <dbReference type="EMBL" id="KAK1681088.1"/>
    </source>
</evidence>
<evidence type="ECO:0000313" key="8">
    <source>
        <dbReference type="Proteomes" id="UP001231189"/>
    </source>
</evidence>
<keyword evidence="8" id="KW-1185">Reference proteome</keyword>
<keyword evidence="3" id="KW-0804">Transcription</keyword>
<proteinExistence type="predicted"/>
<dbReference type="SMART" id="SM00338">
    <property type="entry name" value="BRLZ"/>
    <property type="match status" value="1"/>
</dbReference>
<dbReference type="InterPro" id="IPR046347">
    <property type="entry name" value="bZIP_sf"/>
</dbReference>
<evidence type="ECO:0000256" key="3">
    <source>
        <dbReference type="ARBA" id="ARBA00023163"/>
    </source>
</evidence>
<dbReference type="EMBL" id="JAUUTY010000002">
    <property type="protein sequence ID" value="KAK1681088.1"/>
    <property type="molecule type" value="Genomic_DNA"/>
</dbReference>
<dbReference type="SUPFAM" id="SSF57959">
    <property type="entry name" value="Leucine zipper domain"/>
    <property type="match status" value="1"/>
</dbReference>
<organism evidence="7 8">
    <name type="scientific">Lolium multiflorum</name>
    <name type="common">Italian ryegrass</name>
    <name type="synonym">Lolium perenne subsp. multiflorum</name>
    <dbReference type="NCBI Taxonomy" id="4521"/>
    <lineage>
        <taxon>Eukaryota</taxon>
        <taxon>Viridiplantae</taxon>
        <taxon>Streptophyta</taxon>
        <taxon>Embryophyta</taxon>
        <taxon>Tracheophyta</taxon>
        <taxon>Spermatophyta</taxon>
        <taxon>Magnoliopsida</taxon>
        <taxon>Liliopsida</taxon>
        <taxon>Poales</taxon>
        <taxon>Poaceae</taxon>
        <taxon>BOP clade</taxon>
        <taxon>Pooideae</taxon>
        <taxon>Poodae</taxon>
        <taxon>Poeae</taxon>
        <taxon>Poeae Chloroplast Group 2 (Poeae type)</taxon>
        <taxon>Loliodinae</taxon>
        <taxon>Loliinae</taxon>
        <taxon>Lolium</taxon>
    </lineage>
</organism>
<keyword evidence="5" id="KW-0175">Coiled coil</keyword>
<dbReference type="InterPro" id="IPR004827">
    <property type="entry name" value="bZIP"/>
</dbReference>
<name>A0AAD8TFP4_LOLMU</name>
<dbReference type="GO" id="GO:0000976">
    <property type="term" value="F:transcription cis-regulatory region binding"/>
    <property type="evidence" value="ECO:0007669"/>
    <property type="project" value="TreeGrafter"/>
</dbReference>
<dbReference type="GO" id="GO:0003700">
    <property type="term" value="F:DNA-binding transcription factor activity"/>
    <property type="evidence" value="ECO:0007669"/>
    <property type="project" value="InterPro"/>
</dbReference>
<dbReference type="Proteomes" id="UP001231189">
    <property type="component" value="Unassembled WGS sequence"/>
</dbReference>
<dbReference type="PROSITE" id="PS50217">
    <property type="entry name" value="BZIP"/>
    <property type="match status" value="1"/>
</dbReference>
<keyword evidence="1" id="KW-0805">Transcription regulation</keyword>
<dbReference type="PANTHER" id="PTHR45764:SF18">
    <property type="entry name" value="OS07G0124300 PROTEIN"/>
    <property type="match status" value="1"/>
</dbReference>
<evidence type="ECO:0000256" key="5">
    <source>
        <dbReference type="SAM" id="Coils"/>
    </source>
</evidence>
<reference evidence="7" key="1">
    <citation type="submission" date="2023-07" db="EMBL/GenBank/DDBJ databases">
        <title>A chromosome-level genome assembly of Lolium multiflorum.</title>
        <authorList>
            <person name="Chen Y."/>
            <person name="Copetti D."/>
            <person name="Kolliker R."/>
            <person name="Studer B."/>
        </authorList>
    </citation>
    <scope>NUCLEOTIDE SEQUENCE</scope>
    <source>
        <strain evidence="7">02402/16</strain>
        <tissue evidence="7">Leaf</tissue>
    </source>
</reference>
<feature type="coiled-coil region" evidence="5">
    <location>
        <begin position="90"/>
        <end position="124"/>
    </location>
</feature>
<gene>
    <name evidence="7" type="ORF">QYE76_041936</name>
</gene>
<keyword evidence="2" id="KW-0238">DNA-binding</keyword>
<sequence>MLSLQEATQLDFAGEGWLAGMDVAAPVVGIWLDGSSGTADGGRNAMSSSSAETDTCIMAPAADVALADEEEAERRLRRRMSNRESARRSRARKLRRAEELQVALQALRDEKRAMAAKLDAVVRRVLAARLDTAPLQAEACALRRRLDEAHSCAAVLVEMSQLLGSGH</sequence>
<comment type="caution">
    <text evidence="7">The sequence shown here is derived from an EMBL/GenBank/DDBJ whole genome shotgun (WGS) entry which is preliminary data.</text>
</comment>
<evidence type="ECO:0000256" key="1">
    <source>
        <dbReference type="ARBA" id="ARBA00023015"/>
    </source>
</evidence>
<evidence type="ECO:0000256" key="2">
    <source>
        <dbReference type="ARBA" id="ARBA00023125"/>
    </source>
</evidence>
<dbReference type="AlphaFoldDB" id="A0AAD8TFP4"/>
<dbReference type="GO" id="GO:0005634">
    <property type="term" value="C:nucleus"/>
    <property type="evidence" value="ECO:0007669"/>
    <property type="project" value="TreeGrafter"/>
</dbReference>